<accession>A0A9Q1HVF0</accession>
<keyword evidence="2" id="KW-1185">Reference proteome</keyword>
<organism evidence="1 2">
    <name type="scientific">Conger conger</name>
    <name type="common">Conger eel</name>
    <name type="synonym">Muraena conger</name>
    <dbReference type="NCBI Taxonomy" id="82655"/>
    <lineage>
        <taxon>Eukaryota</taxon>
        <taxon>Metazoa</taxon>
        <taxon>Chordata</taxon>
        <taxon>Craniata</taxon>
        <taxon>Vertebrata</taxon>
        <taxon>Euteleostomi</taxon>
        <taxon>Actinopterygii</taxon>
        <taxon>Neopterygii</taxon>
        <taxon>Teleostei</taxon>
        <taxon>Anguilliformes</taxon>
        <taxon>Congridae</taxon>
        <taxon>Conger</taxon>
    </lineage>
</organism>
<sequence length="249" mass="26198">MAAAVLLDGAERFSREELEAFGLSLPPPAPPAPPAPAPLPPPAPLWEFLRPHGPADTPGRLFSFSSPALPHFLLAVAYHRGSWDRAGVAGLLETVAAGGEADLLEPFLAGLCDPSQSAALEGAAGGLRRDRARAVGAWLSQATQDALQSYDQRRHLRCFRLLQHCQDPALVLAAVQPAARLGRSYGGLAEPDADALSYVAQCCGGWSSSTCTPARPSQGLVLTRLAPAIRSAGKIILTQSRLNPECYAP</sequence>
<evidence type="ECO:0000313" key="1">
    <source>
        <dbReference type="EMBL" id="KAJ8264815.1"/>
    </source>
</evidence>
<dbReference type="OrthoDB" id="120976at2759"/>
<proteinExistence type="predicted"/>
<gene>
    <name evidence="1" type="ORF">COCON_G00139140</name>
</gene>
<comment type="caution">
    <text evidence="1">The sequence shown here is derived from an EMBL/GenBank/DDBJ whole genome shotgun (WGS) entry which is preliminary data.</text>
</comment>
<dbReference type="AlphaFoldDB" id="A0A9Q1HVF0"/>
<dbReference type="Proteomes" id="UP001152803">
    <property type="component" value="Unassembled WGS sequence"/>
</dbReference>
<protein>
    <submittedName>
        <fullName evidence="1">Uncharacterized protein</fullName>
    </submittedName>
</protein>
<dbReference type="EMBL" id="JAFJMO010000010">
    <property type="protein sequence ID" value="KAJ8264815.1"/>
    <property type="molecule type" value="Genomic_DNA"/>
</dbReference>
<reference evidence="1" key="1">
    <citation type="journal article" date="2023" name="Science">
        <title>Genome structures resolve the early diversification of teleost fishes.</title>
        <authorList>
            <person name="Parey E."/>
            <person name="Louis A."/>
            <person name="Montfort J."/>
            <person name="Bouchez O."/>
            <person name="Roques C."/>
            <person name="Iampietro C."/>
            <person name="Lluch J."/>
            <person name="Castinel A."/>
            <person name="Donnadieu C."/>
            <person name="Desvignes T."/>
            <person name="Floi Bucao C."/>
            <person name="Jouanno E."/>
            <person name="Wen M."/>
            <person name="Mejri S."/>
            <person name="Dirks R."/>
            <person name="Jansen H."/>
            <person name="Henkel C."/>
            <person name="Chen W.J."/>
            <person name="Zahm M."/>
            <person name="Cabau C."/>
            <person name="Klopp C."/>
            <person name="Thompson A.W."/>
            <person name="Robinson-Rechavi M."/>
            <person name="Braasch I."/>
            <person name="Lecointre G."/>
            <person name="Bobe J."/>
            <person name="Postlethwait J.H."/>
            <person name="Berthelot C."/>
            <person name="Roest Crollius H."/>
            <person name="Guiguen Y."/>
        </authorList>
    </citation>
    <scope>NUCLEOTIDE SEQUENCE</scope>
    <source>
        <strain evidence="1">Concon-B</strain>
    </source>
</reference>
<name>A0A9Q1HVF0_CONCO</name>
<evidence type="ECO:0000313" key="2">
    <source>
        <dbReference type="Proteomes" id="UP001152803"/>
    </source>
</evidence>